<dbReference type="CDD" id="cd01347">
    <property type="entry name" value="ligand_gated_channel"/>
    <property type="match status" value="1"/>
</dbReference>
<dbReference type="PROSITE" id="PS52016">
    <property type="entry name" value="TONB_DEPENDENT_REC_3"/>
    <property type="match status" value="1"/>
</dbReference>
<dbReference type="GO" id="GO:0015344">
    <property type="term" value="F:siderophore uptake transmembrane transporter activity"/>
    <property type="evidence" value="ECO:0007669"/>
    <property type="project" value="TreeGrafter"/>
</dbReference>
<dbReference type="AlphaFoldDB" id="A0SYZ3"/>
<dbReference type="GO" id="GO:0015891">
    <property type="term" value="P:siderophore transport"/>
    <property type="evidence" value="ECO:0007669"/>
    <property type="project" value="InterPro"/>
</dbReference>
<evidence type="ECO:0000256" key="4">
    <source>
        <dbReference type="ARBA" id="ARBA00022452"/>
    </source>
</evidence>
<keyword evidence="3 14" id="KW-0813">Transport</keyword>
<keyword evidence="9" id="KW-0406">Ion transport</keyword>
<keyword evidence="4 14" id="KW-1134">Transmembrane beta strand</keyword>
<evidence type="ECO:0000256" key="17">
    <source>
        <dbReference type="SAM" id="SignalP"/>
    </source>
</evidence>
<evidence type="ECO:0000256" key="3">
    <source>
        <dbReference type="ARBA" id="ARBA00022448"/>
    </source>
</evidence>
<protein>
    <submittedName>
        <fullName evidence="20">Putative TonB-dependent siderophore receptor</fullName>
    </submittedName>
</protein>
<sequence length="735" mass="80937">MMNDIHSHLKPGRIHRMSRSQPHRLPRLVRAVPIPLVLVLACRAAYAATAPDAPQAMQGVTIEAQRLKIATQSTTSSKTDTALIETPASVSVITRDQMDAQGIQSVGEALRYSAGVLASPSMAASQRYDRFDNVKIRGFDVGSNGMLRDGLRGTTVQAWPKVEPYGLEAVEVLRGPSSVLYGQNSPGGIVNQISKQPLFQPYRELQLQTGNFHRKQVQGDVSGPVGEGSDWAYRMTGLLRDSDSQFTGVPDDKVYIAPAVGWRPSAATSLTLLADYARDKFGPPAVVAPIQGTLLPNRHGRLPYNQMLNEKGLDNHRVQYSLAYLLEHRIDDVWSVHSKARYGRVNLITETIQGRLLADQRTLRRTPYFFDIDGESWSLDNNAKASWRSGGAEFETLVGLDYRHTKEDYVLNGGPAGAEIDMYQPVYLGHMLPTPERYASTVQSSDQYGLYAQQQIKLARQWVLSAGVRKDWSDTSTRDRLDGVTPPSQKDDALTWKAGAVYLAENGLAPYVSLMTSFNPVLGNDFYGKSYDPTKGKQAEVGVKYQPPGFDGFFTASVFDLRQENVQTLDPNNSLNRLQTGEIKSRGVELDALANLTRNFNVAANVTWNRLEVSKSNNVNEVGKRPVGMPETMASVWGKYKLVQGPLAGLGIGLGLRYTGATKADSANRIDVPSYLLTDLALDLDLLRLSPSLRGTQLALNVTNLSNKHYYDSCSSSNCSTGDARRLLLTVKHAW</sequence>
<dbReference type="Gene3D" id="2.40.170.20">
    <property type="entry name" value="TonB-dependent receptor, beta-barrel domain"/>
    <property type="match status" value="1"/>
</dbReference>
<feature type="region of interest" description="Disordered" evidence="16">
    <location>
        <begin position="1"/>
        <end position="21"/>
    </location>
</feature>
<evidence type="ECO:0000256" key="2">
    <source>
        <dbReference type="ARBA" id="ARBA00009810"/>
    </source>
</evidence>
<evidence type="ECO:0000256" key="16">
    <source>
        <dbReference type="SAM" id="MobiDB-lite"/>
    </source>
</evidence>
<dbReference type="InterPro" id="IPR010105">
    <property type="entry name" value="TonB_sidphr_rcpt"/>
</dbReference>
<evidence type="ECO:0000256" key="14">
    <source>
        <dbReference type="PROSITE-ProRule" id="PRU01360"/>
    </source>
</evidence>
<accession>A0SYZ3</accession>
<evidence type="ECO:0000259" key="18">
    <source>
        <dbReference type="Pfam" id="PF00593"/>
    </source>
</evidence>
<dbReference type="Pfam" id="PF00593">
    <property type="entry name" value="TonB_dep_Rec_b-barrel"/>
    <property type="match status" value="1"/>
</dbReference>
<keyword evidence="6 14" id="KW-0812">Transmembrane</keyword>
<evidence type="ECO:0000256" key="8">
    <source>
        <dbReference type="ARBA" id="ARBA00023004"/>
    </source>
</evidence>
<keyword evidence="12 20" id="KW-0675">Receptor</keyword>
<dbReference type="Gene3D" id="2.170.130.10">
    <property type="entry name" value="TonB-dependent receptor, plug domain"/>
    <property type="match status" value="1"/>
</dbReference>
<dbReference type="Pfam" id="PF07715">
    <property type="entry name" value="Plug"/>
    <property type="match status" value="1"/>
</dbReference>
<keyword evidence="8" id="KW-0408">Iron</keyword>
<keyword evidence="11 14" id="KW-0472">Membrane</keyword>
<dbReference type="InterPro" id="IPR012910">
    <property type="entry name" value="Plug_dom"/>
</dbReference>
<reference evidence="20" key="1">
    <citation type="journal article" date="2010" name="DNA Cell Biol.">
        <title>Psychrotrophic strain of Janthinobacterium lividum from a cold Alaskan soil produces prodigiosin.</title>
        <authorList>
            <person name="Schloss P.D."/>
            <person name="Allen H.K."/>
            <person name="Klimowicz A.K."/>
            <person name="Mlot C."/>
            <person name="Gross J."/>
            <person name="Savengsuksa S."/>
            <person name="McEllin J."/>
            <person name="Clardy J."/>
            <person name="Ruess R.W."/>
            <person name="Handelsman J."/>
        </authorList>
    </citation>
    <scope>NUCLEOTIDE SEQUENCE</scope>
    <source>
        <strain evidence="20">BR01</strain>
    </source>
</reference>
<dbReference type="GO" id="GO:0038023">
    <property type="term" value="F:signaling receptor activity"/>
    <property type="evidence" value="ECO:0007669"/>
    <property type="project" value="InterPro"/>
</dbReference>
<dbReference type="FunFam" id="2.170.130.10:FF:000001">
    <property type="entry name" value="Catecholate siderophore TonB-dependent receptor"/>
    <property type="match status" value="1"/>
</dbReference>
<name>A0SYZ3_9BURK</name>
<dbReference type="PANTHER" id="PTHR32552">
    <property type="entry name" value="FERRICHROME IRON RECEPTOR-RELATED"/>
    <property type="match status" value="1"/>
</dbReference>
<evidence type="ECO:0000256" key="5">
    <source>
        <dbReference type="ARBA" id="ARBA00022496"/>
    </source>
</evidence>
<evidence type="ECO:0000256" key="10">
    <source>
        <dbReference type="ARBA" id="ARBA00023077"/>
    </source>
</evidence>
<feature type="domain" description="TonB-dependent receptor plug" evidence="19">
    <location>
        <begin position="84"/>
        <end position="189"/>
    </location>
</feature>
<evidence type="ECO:0000256" key="15">
    <source>
        <dbReference type="RuleBase" id="RU003357"/>
    </source>
</evidence>
<dbReference type="EMBL" id="EF063589">
    <property type="protein sequence ID" value="ABK64010.1"/>
    <property type="molecule type" value="Genomic_DNA"/>
</dbReference>
<keyword evidence="7 17" id="KW-0732">Signal</keyword>
<comment type="similarity">
    <text evidence="2 14 15">Belongs to the TonB-dependent receptor family.</text>
</comment>
<keyword evidence="5" id="KW-0410">Iron transport</keyword>
<dbReference type="GO" id="GO:0009279">
    <property type="term" value="C:cell outer membrane"/>
    <property type="evidence" value="ECO:0007669"/>
    <property type="project" value="UniProtKB-SubCell"/>
</dbReference>
<evidence type="ECO:0000256" key="6">
    <source>
        <dbReference type="ARBA" id="ARBA00022692"/>
    </source>
</evidence>
<evidence type="ECO:0000313" key="20">
    <source>
        <dbReference type="EMBL" id="ABK64010.1"/>
    </source>
</evidence>
<feature type="compositionally biased region" description="Basic residues" evidence="16">
    <location>
        <begin position="8"/>
        <end position="21"/>
    </location>
</feature>
<dbReference type="NCBIfam" id="TIGR01783">
    <property type="entry name" value="TonB-siderophor"/>
    <property type="match status" value="1"/>
</dbReference>
<evidence type="ECO:0000256" key="9">
    <source>
        <dbReference type="ARBA" id="ARBA00023065"/>
    </source>
</evidence>
<evidence type="ECO:0000256" key="7">
    <source>
        <dbReference type="ARBA" id="ARBA00022729"/>
    </source>
</evidence>
<dbReference type="InterPro" id="IPR039426">
    <property type="entry name" value="TonB-dep_rcpt-like"/>
</dbReference>
<evidence type="ECO:0000259" key="19">
    <source>
        <dbReference type="Pfam" id="PF07715"/>
    </source>
</evidence>
<dbReference type="InterPro" id="IPR036942">
    <property type="entry name" value="Beta-barrel_TonB_sf"/>
</dbReference>
<feature type="signal peptide" evidence="17">
    <location>
        <begin position="1"/>
        <end position="47"/>
    </location>
</feature>
<evidence type="ECO:0000256" key="12">
    <source>
        <dbReference type="ARBA" id="ARBA00023170"/>
    </source>
</evidence>
<keyword evidence="10 15" id="KW-0798">TonB box</keyword>
<keyword evidence="13 14" id="KW-0998">Cell outer membrane</keyword>
<proteinExistence type="inferred from homology"/>
<evidence type="ECO:0000256" key="11">
    <source>
        <dbReference type="ARBA" id="ARBA00023136"/>
    </source>
</evidence>
<feature type="chain" id="PRO_5002630921" evidence="17">
    <location>
        <begin position="48"/>
        <end position="735"/>
    </location>
</feature>
<dbReference type="PANTHER" id="PTHR32552:SF68">
    <property type="entry name" value="FERRICHROME OUTER MEMBRANE TRANSPORTER_PHAGE RECEPTOR"/>
    <property type="match status" value="1"/>
</dbReference>
<evidence type="ECO:0000256" key="1">
    <source>
        <dbReference type="ARBA" id="ARBA00004571"/>
    </source>
</evidence>
<dbReference type="InterPro" id="IPR000531">
    <property type="entry name" value="Beta-barrel_TonB"/>
</dbReference>
<organism evidence="20">
    <name type="scientific">Janthinobacterium lividum</name>
    <dbReference type="NCBI Taxonomy" id="29581"/>
    <lineage>
        <taxon>Bacteria</taxon>
        <taxon>Pseudomonadati</taxon>
        <taxon>Pseudomonadota</taxon>
        <taxon>Betaproteobacteria</taxon>
        <taxon>Burkholderiales</taxon>
        <taxon>Oxalobacteraceae</taxon>
        <taxon>Janthinobacterium</taxon>
    </lineage>
</organism>
<feature type="domain" description="TonB-dependent receptor-like beta-barrel" evidence="18">
    <location>
        <begin position="262"/>
        <end position="705"/>
    </location>
</feature>
<evidence type="ECO:0000256" key="13">
    <source>
        <dbReference type="ARBA" id="ARBA00023237"/>
    </source>
</evidence>
<dbReference type="FunFam" id="2.40.170.20:FF:000005">
    <property type="entry name" value="TonB-dependent siderophore receptor"/>
    <property type="match status" value="1"/>
</dbReference>
<comment type="subcellular location">
    <subcellularLocation>
        <location evidence="1 14">Cell outer membrane</location>
        <topology evidence="1 14">Multi-pass membrane protein</topology>
    </subcellularLocation>
</comment>
<dbReference type="SUPFAM" id="SSF56935">
    <property type="entry name" value="Porins"/>
    <property type="match status" value="1"/>
</dbReference>
<dbReference type="InterPro" id="IPR037066">
    <property type="entry name" value="Plug_dom_sf"/>
</dbReference>